<reference evidence="3 4" key="1">
    <citation type="journal article" date="2019" name="Emerg. Microbes Infect.">
        <title>Comprehensive subspecies identification of 175 nontuberculous mycobacteria species based on 7547 genomic profiles.</title>
        <authorList>
            <person name="Matsumoto Y."/>
            <person name="Kinjo T."/>
            <person name="Motooka D."/>
            <person name="Nabeya D."/>
            <person name="Jung N."/>
            <person name="Uechi K."/>
            <person name="Horii T."/>
            <person name="Iida T."/>
            <person name="Fujita J."/>
            <person name="Nakamura S."/>
        </authorList>
    </citation>
    <scope>NUCLEOTIDE SEQUENCE [LARGE SCALE GENOMIC DNA]</scope>
    <source>
        <strain evidence="3 4">JCM 14233</strain>
    </source>
</reference>
<evidence type="ECO:0000256" key="1">
    <source>
        <dbReference type="ARBA" id="ARBA00008791"/>
    </source>
</evidence>
<dbReference type="FunFam" id="3.40.50.620:FF:000123">
    <property type="entry name" value="Universal stress protein family"/>
    <property type="match status" value="1"/>
</dbReference>
<dbReference type="SUPFAM" id="SSF52402">
    <property type="entry name" value="Adenine nucleotide alpha hydrolases-like"/>
    <property type="match status" value="2"/>
</dbReference>
<protein>
    <submittedName>
        <fullName evidence="3">Universal stress protein</fullName>
    </submittedName>
</protein>
<dbReference type="AlphaFoldDB" id="A0A7I7MM21"/>
<evidence type="ECO:0000313" key="4">
    <source>
        <dbReference type="Proteomes" id="UP000467236"/>
    </source>
</evidence>
<name>A0A7I7MM21_9MYCO</name>
<dbReference type="InterPro" id="IPR014729">
    <property type="entry name" value="Rossmann-like_a/b/a_fold"/>
</dbReference>
<proteinExistence type="inferred from homology"/>
<feature type="domain" description="UspA" evidence="2">
    <location>
        <begin position="39"/>
        <end position="177"/>
    </location>
</feature>
<dbReference type="PANTHER" id="PTHR46268">
    <property type="entry name" value="STRESS RESPONSE PROTEIN NHAX"/>
    <property type="match status" value="1"/>
</dbReference>
<accession>A0A7I7MM21</accession>
<dbReference type="Pfam" id="PF00582">
    <property type="entry name" value="Usp"/>
    <property type="match status" value="2"/>
</dbReference>
<dbReference type="GO" id="GO:0001666">
    <property type="term" value="P:response to hypoxia"/>
    <property type="evidence" value="ECO:0007669"/>
    <property type="project" value="UniProtKB-ARBA"/>
</dbReference>
<dbReference type="PRINTS" id="PR01438">
    <property type="entry name" value="UNVRSLSTRESS"/>
</dbReference>
<dbReference type="PANTHER" id="PTHR46268:SF6">
    <property type="entry name" value="UNIVERSAL STRESS PROTEIN UP12"/>
    <property type="match status" value="1"/>
</dbReference>
<feature type="domain" description="UspA" evidence="2">
    <location>
        <begin position="190"/>
        <end position="322"/>
    </location>
</feature>
<dbReference type="InterPro" id="IPR006015">
    <property type="entry name" value="Universal_stress_UspA"/>
</dbReference>
<dbReference type="Gene3D" id="3.40.50.620">
    <property type="entry name" value="HUPs"/>
    <property type="match status" value="2"/>
</dbReference>
<dbReference type="CDD" id="cd23944">
    <property type="entry name" value="USP_Rv2623_repeat1"/>
    <property type="match status" value="1"/>
</dbReference>
<keyword evidence="4" id="KW-1185">Reference proteome</keyword>
<comment type="similarity">
    <text evidence="1">Belongs to the universal stress protein A family.</text>
</comment>
<evidence type="ECO:0000259" key="2">
    <source>
        <dbReference type="Pfam" id="PF00582"/>
    </source>
</evidence>
<organism evidence="3 4">
    <name type="scientific">Mycobacterium shinjukuense</name>
    <dbReference type="NCBI Taxonomy" id="398694"/>
    <lineage>
        <taxon>Bacteria</taxon>
        <taxon>Bacillati</taxon>
        <taxon>Actinomycetota</taxon>
        <taxon>Actinomycetes</taxon>
        <taxon>Mycobacteriales</taxon>
        <taxon>Mycobacteriaceae</taxon>
        <taxon>Mycobacterium</taxon>
    </lineage>
</organism>
<evidence type="ECO:0000313" key="3">
    <source>
        <dbReference type="EMBL" id="BBX73321.1"/>
    </source>
</evidence>
<sequence>MIEDQSLMAGDRAVRSVGVGERENEMSATDTTTLKALGVVVGVDGSSASNAAVCWAARDAVLRNVPLTVVHVVNTGVATWPNLPYPDSAGVWLEDQGRRIVAEAVKIAEEAVPTDRKLTVKGEVVFSAPAPTLAEMSGEAELLVVGSSGRGAVARVLLGSVSSSVLRRARCPVAVIRDEDPLMPHPQSAPVLLGIDGSPASELATAVAFDEASRRGVELIALHAWSDLEVVDLPGLDWDTVRAEAQLSLAERLAGWQERYPDVTVCRVVVCDRPARQLVERSESAQLVVVGSHGRGSITGMLLGSVSNAVVHAVRMPVIVARPS</sequence>
<dbReference type="Proteomes" id="UP000467236">
    <property type="component" value="Chromosome"/>
</dbReference>
<dbReference type="InterPro" id="IPR006016">
    <property type="entry name" value="UspA"/>
</dbReference>
<dbReference type="KEGG" id="mshj:MSHI_12270"/>
<gene>
    <name evidence="3" type="ORF">MSHI_12270</name>
</gene>
<dbReference type="EMBL" id="AP022575">
    <property type="protein sequence ID" value="BBX73321.1"/>
    <property type="molecule type" value="Genomic_DNA"/>
</dbReference>